<feature type="compositionally biased region" description="Low complexity" evidence="1">
    <location>
        <begin position="141"/>
        <end position="152"/>
    </location>
</feature>
<accession>A0A2K0SUS8</accession>
<dbReference type="Proteomes" id="UP000236546">
    <property type="component" value="Unassembled WGS sequence"/>
</dbReference>
<proteinExistence type="predicted"/>
<evidence type="ECO:0000313" key="2">
    <source>
        <dbReference type="EMBL" id="PNP37024.1"/>
    </source>
</evidence>
<feature type="region of interest" description="Disordered" evidence="1">
    <location>
        <begin position="98"/>
        <end position="171"/>
    </location>
</feature>
<feature type="compositionally biased region" description="Polar residues" evidence="1">
    <location>
        <begin position="112"/>
        <end position="128"/>
    </location>
</feature>
<protein>
    <submittedName>
        <fullName evidence="2">Uncharacterized protein</fullName>
    </submittedName>
</protein>
<reference evidence="2 3" key="1">
    <citation type="submission" date="2017-02" db="EMBL/GenBank/DDBJ databases">
        <title>Genomes of Trichoderma spp. with biocontrol activity.</title>
        <authorList>
            <person name="Gardiner D."/>
            <person name="Kazan K."/>
            <person name="Vos C."/>
            <person name="Harvey P."/>
        </authorList>
    </citation>
    <scope>NUCLEOTIDE SEQUENCE [LARGE SCALE GENOMIC DNA]</scope>
    <source>
        <strain evidence="2 3">A5MH</strain>
    </source>
</reference>
<sequence length="171" mass="18193">MNYSSPGQLYTGYSLKDPVMGTFRNATPGSSTTLVRCAAATSLGMNPGHVFNCAETYYFIPKKAEQSSDPRAFFLGPVGHIAFKKFIKDALPYEGPALARPAPSLTPEQHIHSPTNAGNPGAGTTQLTGEPRNRQAESYRTTTGTSSPVTTTIESTEQANPQRNTGPEALG</sequence>
<name>A0A2K0SUS8_9HYPO</name>
<comment type="caution">
    <text evidence="2">The sequence shown here is derived from an EMBL/GenBank/DDBJ whole genome shotgun (WGS) entry which is preliminary data.</text>
</comment>
<feature type="compositionally biased region" description="Polar residues" evidence="1">
    <location>
        <begin position="153"/>
        <end position="165"/>
    </location>
</feature>
<dbReference type="AlphaFoldDB" id="A0A2K0SUS8"/>
<evidence type="ECO:0000256" key="1">
    <source>
        <dbReference type="SAM" id="MobiDB-lite"/>
    </source>
</evidence>
<dbReference type="EMBL" id="MTYH01000225">
    <property type="protein sequence ID" value="PNP37024.1"/>
    <property type="molecule type" value="Genomic_DNA"/>
</dbReference>
<evidence type="ECO:0000313" key="3">
    <source>
        <dbReference type="Proteomes" id="UP000236546"/>
    </source>
</evidence>
<gene>
    <name evidence="2" type="ORF">TGAMA5MH_11084</name>
</gene>
<organism evidence="2 3">
    <name type="scientific">Trichoderma gamsii</name>
    <dbReference type="NCBI Taxonomy" id="398673"/>
    <lineage>
        <taxon>Eukaryota</taxon>
        <taxon>Fungi</taxon>
        <taxon>Dikarya</taxon>
        <taxon>Ascomycota</taxon>
        <taxon>Pezizomycotina</taxon>
        <taxon>Sordariomycetes</taxon>
        <taxon>Hypocreomycetidae</taxon>
        <taxon>Hypocreales</taxon>
        <taxon>Hypocreaceae</taxon>
        <taxon>Trichoderma</taxon>
    </lineage>
</organism>